<reference evidence="1 2" key="1">
    <citation type="submission" date="2024-05" db="EMBL/GenBank/DDBJ databases">
        <title>Culex pipiens pipiens assembly and annotation.</title>
        <authorList>
            <person name="Alout H."/>
            <person name="Durand T."/>
        </authorList>
    </citation>
    <scope>NUCLEOTIDE SEQUENCE [LARGE SCALE GENOMIC DNA]</scope>
    <source>
        <strain evidence="1">HA-2024</strain>
        <tissue evidence="1">Whole body</tissue>
    </source>
</reference>
<dbReference type="EMBL" id="JBEHCU010005681">
    <property type="protein sequence ID" value="KAL1399034.1"/>
    <property type="molecule type" value="Genomic_DNA"/>
</dbReference>
<dbReference type="AlphaFoldDB" id="A0ABD1DHX5"/>
<organism evidence="1 2">
    <name type="scientific">Culex pipiens pipiens</name>
    <name type="common">Northern house mosquito</name>
    <dbReference type="NCBI Taxonomy" id="38569"/>
    <lineage>
        <taxon>Eukaryota</taxon>
        <taxon>Metazoa</taxon>
        <taxon>Ecdysozoa</taxon>
        <taxon>Arthropoda</taxon>
        <taxon>Hexapoda</taxon>
        <taxon>Insecta</taxon>
        <taxon>Pterygota</taxon>
        <taxon>Neoptera</taxon>
        <taxon>Endopterygota</taxon>
        <taxon>Diptera</taxon>
        <taxon>Nematocera</taxon>
        <taxon>Culicoidea</taxon>
        <taxon>Culicidae</taxon>
        <taxon>Culicinae</taxon>
        <taxon>Culicini</taxon>
        <taxon>Culex</taxon>
        <taxon>Culex</taxon>
    </lineage>
</organism>
<proteinExistence type="predicted"/>
<name>A0ABD1DHX5_CULPP</name>
<evidence type="ECO:0000313" key="2">
    <source>
        <dbReference type="Proteomes" id="UP001562425"/>
    </source>
</evidence>
<comment type="caution">
    <text evidence="1">The sequence shown here is derived from an EMBL/GenBank/DDBJ whole genome shotgun (WGS) entry which is preliminary data.</text>
</comment>
<evidence type="ECO:0000313" key="1">
    <source>
        <dbReference type="EMBL" id="KAL1399034.1"/>
    </source>
</evidence>
<gene>
    <name evidence="1" type="ORF">pipiens_001194</name>
</gene>
<sequence>MARIFPIFHDQKSQQPCSRSRAVPARGRVATSVVENPIVVCVSAKLEKIVGDISITGYAESYGAVTPGETDDTVIVVVAATAIVNRM</sequence>
<dbReference type="Proteomes" id="UP001562425">
    <property type="component" value="Unassembled WGS sequence"/>
</dbReference>
<accession>A0ABD1DHX5</accession>
<keyword evidence="2" id="KW-1185">Reference proteome</keyword>
<protein>
    <submittedName>
        <fullName evidence="1">Uncharacterized protein</fullName>
    </submittedName>
</protein>